<dbReference type="PANTHER" id="PTHR43289:SF6">
    <property type="entry name" value="SERINE_THREONINE-PROTEIN KINASE NEKL-3"/>
    <property type="match status" value="1"/>
</dbReference>
<feature type="domain" description="Protein kinase" evidence="6">
    <location>
        <begin position="12"/>
        <end position="271"/>
    </location>
</feature>
<evidence type="ECO:0000313" key="8">
    <source>
        <dbReference type="Proteomes" id="UP000708298"/>
    </source>
</evidence>
<sequence length="366" mass="40359">MNARPPDAIGRFEILSLLGRGAMGVVYKARDPHIGRVIAIKVIRDDLFAGPERDQYLARFNDEAKFAALCRHDNIAGVHEFGFDHDAPYLVLEYVDGVPLSRAAPKGYSVAPQTAARIAFQILEALAVVHSQGITHCDIKPDNILLTREGQLKITDFGVSRWDDTRLPSAPLMIGTPSYMSPEQCLGHSIDSRSDFFSLGAVLYELLTGERPFQGLAYTDTIFKLINQPHHALSTLRPDLPAEICAIVDTALAKKPESRFQDTAQFIQALQSAAYQGDIASAFDLSEFAPFEECFSIPLGQDDTQDVEPIVSKRLAASVPQKRRRYLTGANGLLAAIIAPVSRWLGLTPGTVLAPPRFYRLQRKED</sequence>
<organism evidence="7 8">
    <name type="scientific">Acidisoma silvae</name>
    <dbReference type="NCBI Taxonomy" id="2802396"/>
    <lineage>
        <taxon>Bacteria</taxon>
        <taxon>Pseudomonadati</taxon>
        <taxon>Pseudomonadota</taxon>
        <taxon>Alphaproteobacteria</taxon>
        <taxon>Acetobacterales</taxon>
        <taxon>Acidocellaceae</taxon>
        <taxon>Acidisoma</taxon>
    </lineage>
</organism>
<evidence type="ECO:0000259" key="6">
    <source>
        <dbReference type="PROSITE" id="PS50011"/>
    </source>
</evidence>
<gene>
    <name evidence="7" type="ORF">ASILVAE211_17455</name>
</gene>
<dbReference type="Gene3D" id="3.30.200.20">
    <property type="entry name" value="Phosphorylase Kinase, domain 1"/>
    <property type="match status" value="1"/>
</dbReference>
<dbReference type="Proteomes" id="UP000708298">
    <property type="component" value="Unassembled WGS sequence"/>
</dbReference>
<evidence type="ECO:0000256" key="5">
    <source>
        <dbReference type="PROSITE-ProRule" id="PRU10141"/>
    </source>
</evidence>
<dbReference type="InterPro" id="IPR008271">
    <property type="entry name" value="Ser/Thr_kinase_AS"/>
</dbReference>
<dbReference type="AlphaFoldDB" id="A0A963YTX4"/>
<keyword evidence="3 7" id="KW-0418">Kinase</keyword>
<dbReference type="Pfam" id="PF00069">
    <property type="entry name" value="Pkinase"/>
    <property type="match status" value="1"/>
</dbReference>
<keyword evidence="7" id="KW-0723">Serine/threonine-protein kinase</keyword>
<name>A0A963YTX4_9PROT</name>
<dbReference type="InterPro" id="IPR017441">
    <property type="entry name" value="Protein_kinase_ATP_BS"/>
</dbReference>
<feature type="binding site" evidence="5">
    <location>
        <position position="41"/>
    </location>
    <ligand>
        <name>ATP</name>
        <dbReference type="ChEBI" id="CHEBI:30616"/>
    </ligand>
</feature>
<reference evidence="7" key="2">
    <citation type="submission" date="2021-01" db="EMBL/GenBank/DDBJ databases">
        <authorList>
            <person name="Mieszkin S."/>
            <person name="Pouder E."/>
            <person name="Alain K."/>
        </authorList>
    </citation>
    <scope>NUCLEOTIDE SEQUENCE</scope>
    <source>
        <strain evidence="7">HW T2.11</strain>
    </source>
</reference>
<keyword evidence="4 5" id="KW-0067">ATP-binding</keyword>
<dbReference type="EMBL" id="JAESVB010000009">
    <property type="protein sequence ID" value="MCB8876985.1"/>
    <property type="molecule type" value="Genomic_DNA"/>
</dbReference>
<keyword evidence="1" id="KW-0808">Transferase</keyword>
<evidence type="ECO:0000256" key="1">
    <source>
        <dbReference type="ARBA" id="ARBA00022679"/>
    </source>
</evidence>
<dbReference type="PANTHER" id="PTHR43289">
    <property type="entry name" value="MITOGEN-ACTIVATED PROTEIN KINASE KINASE KINASE 20-RELATED"/>
    <property type="match status" value="1"/>
</dbReference>
<dbReference type="InterPro" id="IPR011009">
    <property type="entry name" value="Kinase-like_dom_sf"/>
</dbReference>
<evidence type="ECO:0000256" key="4">
    <source>
        <dbReference type="ARBA" id="ARBA00022840"/>
    </source>
</evidence>
<protein>
    <submittedName>
        <fullName evidence="7">Serine/threonine protein kinase</fullName>
    </submittedName>
</protein>
<proteinExistence type="predicted"/>
<dbReference type="GO" id="GO:0004674">
    <property type="term" value="F:protein serine/threonine kinase activity"/>
    <property type="evidence" value="ECO:0007669"/>
    <property type="project" value="UniProtKB-KW"/>
</dbReference>
<dbReference type="PROSITE" id="PS50011">
    <property type="entry name" value="PROTEIN_KINASE_DOM"/>
    <property type="match status" value="1"/>
</dbReference>
<dbReference type="SUPFAM" id="SSF56112">
    <property type="entry name" value="Protein kinase-like (PK-like)"/>
    <property type="match status" value="1"/>
</dbReference>
<dbReference type="RefSeq" id="WP_227322643.1">
    <property type="nucleotide sequence ID" value="NZ_JAESVB010000009.1"/>
</dbReference>
<dbReference type="PROSITE" id="PS00108">
    <property type="entry name" value="PROTEIN_KINASE_ST"/>
    <property type="match status" value="1"/>
</dbReference>
<dbReference type="Gene3D" id="1.10.510.10">
    <property type="entry name" value="Transferase(Phosphotransferase) domain 1"/>
    <property type="match status" value="1"/>
</dbReference>
<dbReference type="SMART" id="SM00220">
    <property type="entry name" value="S_TKc"/>
    <property type="match status" value="1"/>
</dbReference>
<evidence type="ECO:0000256" key="3">
    <source>
        <dbReference type="ARBA" id="ARBA00022777"/>
    </source>
</evidence>
<reference evidence="7" key="1">
    <citation type="journal article" date="2021" name="Microorganisms">
        <title>Acidisoma silvae sp. nov. and Acidisomacellulosilytica sp. nov., Two Acidophilic Bacteria Isolated from Decaying Wood, Hydrolyzing Cellulose and Producing Poly-3-hydroxybutyrate.</title>
        <authorList>
            <person name="Mieszkin S."/>
            <person name="Pouder E."/>
            <person name="Uroz S."/>
            <person name="Simon-Colin C."/>
            <person name="Alain K."/>
        </authorList>
    </citation>
    <scope>NUCLEOTIDE SEQUENCE</scope>
    <source>
        <strain evidence="7">HW T2.11</strain>
    </source>
</reference>
<evidence type="ECO:0000313" key="7">
    <source>
        <dbReference type="EMBL" id="MCB8876985.1"/>
    </source>
</evidence>
<keyword evidence="2 5" id="KW-0547">Nucleotide-binding</keyword>
<accession>A0A963YTX4</accession>
<dbReference type="CDD" id="cd14014">
    <property type="entry name" value="STKc_PknB_like"/>
    <property type="match status" value="1"/>
</dbReference>
<dbReference type="GO" id="GO:0005524">
    <property type="term" value="F:ATP binding"/>
    <property type="evidence" value="ECO:0007669"/>
    <property type="project" value="UniProtKB-UniRule"/>
</dbReference>
<dbReference type="PROSITE" id="PS00107">
    <property type="entry name" value="PROTEIN_KINASE_ATP"/>
    <property type="match status" value="1"/>
</dbReference>
<keyword evidence="8" id="KW-1185">Reference proteome</keyword>
<evidence type="ECO:0000256" key="2">
    <source>
        <dbReference type="ARBA" id="ARBA00022741"/>
    </source>
</evidence>
<comment type="caution">
    <text evidence="7">The sequence shown here is derived from an EMBL/GenBank/DDBJ whole genome shotgun (WGS) entry which is preliminary data.</text>
</comment>
<dbReference type="InterPro" id="IPR000719">
    <property type="entry name" value="Prot_kinase_dom"/>
</dbReference>